<evidence type="ECO:0000259" key="11">
    <source>
        <dbReference type="Pfam" id="PF00931"/>
    </source>
</evidence>
<evidence type="ECO:0000256" key="9">
    <source>
        <dbReference type="ARBA" id="ARBA00022821"/>
    </source>
</evidence>
<evidence type="ECO:0000256" key="2">
    <source>
        <dbReference type="ARBA" id="ARBA00004496"/>
    </source>
</evidence>
<comment type="similarity">
    <text evidence="3">Belongs to the disease resistance NB-LRR family.</text>
</comment>
<dbReference type="FunFam" id="3.40.50.300:FF:001091">
    <property type="entry name" value="Probable disease resistance protein At1g61300"/>
    <property type="match status" value="1"/>
</dbReference>
<dbReference type="Gene3D" id="1.10.10.10">
    <property type="entry name" value="Winged helix-like DNA-binding domain superfamily/Winged helix DNA-binding domain"/>
    <property type="match status" value="1"/>
</dbReference>
<dbReference type="GO" id="GO:0009626">
    <property type="term" value="P:plant-type hypersensitive response"/>
    <property type="evidence" value="ECO:0007669"/>
    <property type="project" value="UniProtKB-KW"/>
</dbReference>
<evidence type="ECO:0000256" key="3">
    <source>
        <dbReference type="ARBA" id="ARBA00008894"/>
    </source>
</evidence>
<dbReference type="InterPro" id="IPR036388">
    <property type="entry name" value="WH-like_DNA-bd_sf"/>
</dbReference>
<dbReference type="SUPFAM" id="SSF52540">
    <property type="entry name" value="P-loop containing nucleoside triphosphate hydrolases"/>
    <property type="match status" value="1"/>
</dbReference>
<name>A0A830C9S1_9LAMI</name>
<keyword evidence="15" id="KW-1185">Reference proteome</keyword>
<dbReference type="PANTHER" id="PTHR23155">
    <property type="entry name" value="DISEASE RESISTANCE PROTEIN RP"/>
    <property type="match status" value="1"/>
</dbReference>
<dbReference type="InterPro" id="IPR002182">
    <property type="entry name" value="NB-ARC"/>
</dbReference>
<dbReference type="InterPro" id="IPR044974">
    <property type="entry name" value="Disease_R_plants"/>
</dbReference>
<keyword evidence="10" id="KW-0067">ATP-binding</keyword>
<comment type="subcellular location">
    <subcellularLocation>
        <location evidence="2">Cytoplasm</location>
    </subcellularLocation>
</comment>
<gene>
    <name evidence="14" type="ORF">PHJA_001639600</name>
</gene>
<sequence>MRIAEAAYAAEDAIESRIVDTIQLSRPNQTSLQQVIEEMGLIKKVAMSIDTEKAVAPASVPSSSTGPNTTMVGFDDASLKILDELTGDRPDRQVIPIVGMGGIGKTTLARNVYALKLIEEHFDICAWATISQQYDTREILCEVFSQATKTDKEQLSGMSENVLGSKLHKYLFGRRFLVVMDDMWSIDAWDKIQHFFPNNENGSRIMVTTRLSELSSQLNNGYSLQMDFLDEDKSCPVELKKIGKKIVENCRGLPLSIVVVGGLLKKMDATQRRWESIGSNLTSVVNLENDKHCLRLLRLSYNHLPVYLKPCFLYMGVFEEDSEIMVSTLVKLWISEGFLKPMNDDESLETSAIRFLKDLADRNLILIGELGSTGNLKSFEIHDLLRDLCLKEGQKDGFYHVIGERSPRGITSQRRIIIPRNTSKRKVLGDLKSMPHVRSVICEYGKVPQSRNLGLVRTFHAYKFRYYDDKSYNHSLVFKYVNLRHLAIEGRHASSLLSSINLLWNLQTIIVSCSYKSNPIAEIWKMPQFRYIEFVNSFSLPDPPSDERDDDVVIMENLQVLKGVRDFKCCEEVVKRIPNIKILKIKYSELMGTNPDDYYPLSNIKLLRKLESLSVSCTYKFIASPYLHYLAFPHSLKKLSLCMKGDFEWEDMLEKMGSLPHLEKLKLWCGSFGTGKWETVEGQFPCLKYLGLFACFDLEHWTAAEEGGSIFPCLEQIRLVSLKELKNIPCEIGDIPTLQKIWLTGCSQAAAKSAKEIVEAQVELQGEQLPFRVVVNLVEENQELRSLACPNFEVI</sequence>
<keyword evidence="4" id="KW-0963">Cytoplasm</keyword>
<dbReference type="Pfam" id="PF23559">
    <property type="entry name" value="WHD_DRP"/>
    <property type="match status" value="1"/>
</dbReference>
<evidence type="ECO:0000256" key="1">
    <source>
        <dbReference type="ARBA" id="ARBA00002074"/>
    </source>
</evidence>
<evidence type="ECO:0000259" key="12">
    <source>
        <dbReference type="Pfam" id="PF23559"/>
    </source>
</evidence>
<dbReference type="GO" id="GO:0005524">
    <property type="term" value="F:ATP binding"/>
    <property type="evidence" value="ECO:0007669"/>
    <property type="project" value="UniProtKB-KW"/>
</dbReference>
<evidence type="ECO:0000256" key="10">
    <source>
        <dbReference type="ARBA" id="ARBA00022840"/>
    </source>
</evidence>
<dbReference type="PANTHER" id="PTHR23155:SF1152">
    <property type="entry name" value="AAA+ ATPASE DOMAIN-CONTAINING PROTEIN"/>
    <property type="match status" value="1"/>
</dbReference>
<dbReference type="InterPro" id="IPR058922">
    <property type="entry name" value="WHD_DRP"/>
</dbReference>
<dbReference type="OrthoDB" id="906691at2759"/>
<feature type="domain" description="Disease resistance protein winged helix" evidence="12">
    <location>
        <begin position="317"/>
        <end position="389"/>
    </location>
</feature>
<feature type="domain" description="Disease resistance R13L4/SHOC-2-like LRR" evidence="13">
    <location>
        <begin position="436"/>
        <end position="752"/>
    </location>
</feature>
<dbReference type="EMBL" id="BMAC01000371">
    <property type="protein sequence ID" value="GFP94952.1"/>
    <property type="molecule type" value="Genomic_DNA"/>
</dbReference>
<proteinExistence type="inferred from homology"/>
<evidence type="ECO:0000259" key="13">
    <source>
        <dbReference type="Pfam" id="PF23598"/>
    </source>
</evidence>
<keyword evidence="5" id="KW-0433">Leucine-rich repeat</keyword>
<protein>
    <submittedName>
        <fullName evidence="14">Putative late blight resistance protein homolog r1b-8</fullName>
    </submittedName>
</protein>
<keyword evidence="7" id="KW-0677">Repeat</keyword>
<dbReference type="InterPro" id="IPR055414">
    <property type="entry name" value="LRR_R13L4/SHOC2-like"/>
</dbReference>
<dbReference type="Pfam" id="PF23598">
    <property type="entry name" value="LRR_14"/>
    <property type="match status" value="1"/>
</dbReference>
<dbReference type="Gene3D" id="1.10.8.430">
    <property type="entry name" value="Helical domain of apoptotic protease-activating factors"/>
    <property type="match status" value="1"/>
</dbReference>
<dbReference type="AlphaFoldDB" id="A0A830C9S1"/>
<comment type="caution">
    <text evidence="14">The sequence shown here is derived from an EMBL/GenBank/DDBJ whole genome shotgun (WGS) entry which is preliminary data.</text>
</comment>
<evidence type="ECO:0000313" key="15">
    <source>
        <dbReference type="Proteomes" id="UP000653305"/>
    </source>
</evidence>
<dbReference type="InterPro" id="IPR032675">
    <property type="entry name" value="LRR_dom_sf"/>
</dbReference>
<dbReference type="Pfam" id="PF00931">
    <property type="entry name" value="NB-ARC"/>
    <property type="match status" value="1"/>
</dbReference>
<accession>A0A830C9S1</accession>
<dbReference type="InterPro" id="IPR042197">
    <property type="entry name" value="Apaf_helical"/>
</dbReference>
<reference evidence="14" key="1">
    <citation type="submission" date="2020-07" db="EMBL/GenBank/DDBJ databases">
        <title>Ethylene signaling mediates host invasion by parasitic plants.</title>
        <authorList>
            <person name="Yoshida S."/>
        </authorList>
    </citation>
    <scope>NUCLEOTIDE SEQUENCE</scope>
    <source>
        <strain evidence="14">Okayama</strain>
    </source>
</reference>
<dbReference type="GO" id="GO:0005737">
    <property type="term" value="C:cytoplasm"/>
    <property type="evidence" value="ECO:0007669"/>
    <property type="project" value="UniProtKB-SubCell"/>
</dbReference>
<feature type="domain" description="NB-ARC" evidence="11">
    <location>
        <begin position="80"/>
        <end position="234"/>
    </location>
</feature>
<evidence type="ECO:0000256" key="4">
    <source>
        <dbReference type="ARBA" id="ARBA00022490"/>
    </source>
</evidence>
<organism evidence="14 15">
    <name type="scientific">Phtheirospermum japonicum</name>
    <dbReference type="NCBI Taxonomy" id="374723"/>
    <lineage>
        <taxon>Eukaryota</taxon>
        <taxon>Viridiplantae</taxon>
        <taxon>Streptophyta</taxon>
        <taxon>Embryophyta</taxon>
        <taxon>Tracheophyta</taxon>
        <taxon>Spermatophyta</taxon>
        <taxon>Magnoliopsida</taxon>
        <taxon>eudicotyledons</taxon>
        <taxon>Gunneridae</taxon>
        <taxon>Pentapetalae</taxon>
        <taxon>asterids</taxon>
        <taxon>lamiids</taxon>
        <taxon>Lamiales</taxon>
        <taxon>Orobanchaceae</taxon>
        <taxon>Orobanchaceae incertae sedis</taxon>
        <taxon>Phtheirospermum</taxon>
    </lineage>
</organism>
<dbReference type="InterPro" id="IPR027417">
    <property type="entry name" value="P-loop_NTPase"/>
</dbReference>
<evidence type="ECO:0000256" key="8">
    <source>
        <dbReference type="ARBA" id="ARBA00022741"/>
    </source>
</evidence>
<dbReference type="GO" id="GO:0043531">
    <property type="term" value="F:ADP binding"/>
    <property type="evidence" value="ECO:0007669"/>
    <property type="project" value="InterPro"/>
</dbReference>
<dbReference type="PRINTS" id="PR00364">
    <property type="entry name" value="DISEASERSIST"/>
</dbReference>
<keyword evidence="8" id="KW-0547">Nucleotide-binding</keyword>
<evidence type="ECO:0000256" key="5">
    <source>
        <dbReference type="ARBA" id="ARBA00022614"/>
    </source>
</evidence>
<dbReference type="SUPFAM" id="SSF52058">
    <property type="entry name" value="L domain-like"/>
    <property type="match status" value="1"/>
</dbReference>
<evidence type="ECO:0000313" key="14">
    <source>
        <dbReference type="EMBL" id="GFP94952.1"/>
    </source>
</evidence>
<evidence type="ECO:0000256" key="6">
    <source>
        <dbReference type="ARBA" id="ARBA00022667"/>
    </source>
</evidence>
<dbReference type="Gene3D" id="3.40.50.300">
    <property type="entry name" value="P-loop containing nucleotide triphosphate hydrolases"/>
    <property type="match status" value="1"/>
</dbReference>
<keyword evidence="9" id="KW-0611">Plant defense</keyword>
<dbReference type="Proteomes" id="UP000653305">
    <property type="component" value="Unassembled WGS sequence"/>
</dbReference>
<comment type="function">
    <text evidence="1">Confers resistance to late blight (Phytophthora infestans) races carrying the avirulence gene Avr1. Resistance proteins guard the plant against pathogens that contain an appropriate avirulence protein via an indirect interaction with this avirulence protein. That triggers a defense system including the hypersensitive response, which restricts the pathogen growth.</text>
</comment>
<dbReference type="FunFam" id="1.10.10.10:FF:000322">
    <property type="entry name" value="Probable disease resistance protein At1g63360"/>
    <property type="match status" value="1"/>
</dbReference>
<keyword evidence="6" id="KW-0381">Hypersensitive response</keyword>
<evidence type="ECO:0000256" key="7">
    <source>
        <dbReference type="ARBA" id="ARBA00022737"/>
    </source>
</evidence>
<dbReference type="Gene3D" id="3.80.10.10">
    <property type="entry name" value="Ribonuclease Inhibitor"/>
    <property type="match status" value="1"/>
</dbReference>
<dbReference type="GO" id="GO:0051607">
    <property type="term" value="P:defense response to virus"/>
    <property type="evidence" value="ECO:0007669"/>
    <property type="project" value="UniProtKB-ARBA"/>
</dbReference>